<dbReference type="GO" id="GO:0032259">
    <property type="term" value="P:methylation"/>
    <property type="evidence" value="ECO:0007669"/>
    <property type="project" value="UniProtKB-KW"/>
</dbReference>
<dbReference type="GO" id="GO:0008168">
    <property type="term" value="F:methyltransferase activity"/>
    <property type="evidence" value="ECO:0007669"/>
    <property type="project" value="UniProtKB-KW"/>
</dbReference>
<comment type="similarity">
    <text evidence="6">Belongs to the class I-like SAM-binding methyltransferase superfamily. RNA M5U methyltransferase family.</text>
</comment>
<gene>
    <name evidence="8" type="ORF">ACFSMZ_05215</name>
</gene>
<dbReference type="PROSITE" id="PS01230">
    <property type="entry name" value="TRMA_1"/>
    <property type="match status" value="1"/>
</dbReference>
<dbReference type="PANTHER" id="PTHR11061:SF49">
    <property type="entry name" value="23S RRNA (URACIL(1939)-C(5))-METHYLTRANSFERASE RLMD"/>
    <property type="match status" value="1"/>
</dbReference>
<evidence type="ECO:0000256" key="2">
    <source>
        <dbReference type="ARBA" id="ARBA00022603"/>
    </source>
</evidence>
<keyword evidence="1" id="KW-0479">Metal-binding</keyword>
<dbReference type="Gene3D" id="3.40.50.150">
    <property type="entry name" value="Vaccinia Virus protein VP39"/>
    <property type="match status" value="1"/>
</dbReference>
<evidence type="ECO:0000313" key="9">
    <source>
        <dbReference type="Proteomes" id="UP001597373"/>
    </source>
</evidence>
<dbReference type="RefSeq" id="WP_345097955.1">
    <property type="nucleotide sequence ID" value="NZ_BAABGS010000010.1"/>
</dbReference>
<keyword evidence="2 6" id="KW-0489">Methyltransferase</keyword>
<feature type="binding site" evidence="6">
    <location>
        <position position="245"/>
    </location>
    <ligand>
        <name>S-adenosyl-L-methionine</name>
        <dbReference type="ChEBI" id="CHEBI:59789"/>
    </ligand>
</feature>
<keyword evidence="9" id="KW-1185">Reference proteome</keyword>
<proteinExistence type="inferred from homology"/>
<dbReference type="InterPro" id="IPR029063">
    <property type="entry name" value="SAM-dependent_MTases_sf"/>
</dbReference>
<feature type="active site" evidence="7">
    <location>
        <position position="366"/>
    </location>
</feature>
<keyword evidence="1" id="KW-0004">4Fe-4S</keyword>
<dbReference type="InterPro" id="IPR012340">
    <property type="entry name" value="NA-bd_OB-fold"/>
</dbReference>
<reference evidence="9" key="1">
    <citation type="journal article" date="2019" name="Int. J. Syst. Evol. Microbiol.">
        <title>The Global Catalogue of Microorganisms (GCM) 10K type strain sequencing project: providing services to taxonomists for standard genome sequencing and annotation.</title>
        <authorList>
            <consortium name="The Broad Institute Genomics Platform"/>
            <consortium name="The Broad Institute Genome Sequencing Center for Infectious Disease"/>
            <person name="Wu L."/>
            <person name="Ma J."/>
        </authorList>
    </citation>
    <scope>NUCLEOTIDE SEQUENCE [LARGE SCALE GENOMIC DNA]</scope>
    <source>
        <strain evidence="9">KCTC 23707</strain>
    </source>
</reference>
<keyword evidence="4 6" id="KW-0949">S-adenosyl-L-methionine</keyword>
<evidence type="ECO:0000256" key="6">
    <source>
        <dbReference type="PROSITE-ProRule" id="PRU01024"/>
    </source>
</evidence>
<protein>
    <submittedName>
        <fullName evidence="8">Class I SAM-dependent RNA methyltransferase</fullName>
        <ecNumber evidence="8">2.1.1.-</ecNumber>
    </submittedName>
</protein>
<feature type="binding site" evidence="6">
    <location>
        <position position="340"/>
    </location>
    <ligand>
        <name>S-adenosyl-L-methionine</name>
        <dbReference type="ChEBI" id="CHEBI:59789"/>
    </ligand>
</feature>
<feature type="active site" description="Nucleophile" evidence="6">
    <location>
        <position position="366"/>
    </location>
</feature>
<keyword evidence="3 6" id="KW-0808">Transferase</keyword>
<evidence type="ECO:0000313" key="8">
    <source>
        <dbReference type="EMBL" id="MFD2259161.1"/>
    </source>
</evidence>
<dbReference type="Proteomes" id="UP001597373">
    <property type="component" value="Unassembled WGS sequence"/>
</dbReference>
<evidence type="ECO:0000256" key="3">
    <source>
        <dbReference type="ARBA" id="ARBA00022679"/>
    </source>
</evidence>
<feature type="binding site" evidence="6">
    <location>
        <position position="272"/>
    </location>
    <ligand>
        <name>S-adenosyl-L-methionine</name>
        <dbReference type="ChEBI" id="CHEBI:59789"/>
    </ligand>
</feature>
<dbReference type="SUPFAM" id="SSF53335">
    <property type="entry name" value="S-adenosyl-L-methionine-dependent methyltransferases"/>
    <property type="match status" value="1"/>
</dbReference>
<evidence type="ECO:0000256" key="7">
    <source>
        <dbReference type="PROSITE-ProRule" id="PRU10015"/>
    </source>
</evidence>
<dbReference type="Gene3D" id="2.40.50.140">
    <property type="entry name" value="Nucleic acid-binding proteins"/>
    <property type="match status" value="1"/>
</dbReference>
<dbReference type="CDD" id="cd02440">
    <property type="entry name" value="AdoMet_MTases"/>
    <property type="match status" value="1"/>
</dbReference>
<dbReference type="PROSITE" id="PS51687">
    <property type="entry name" value="SAM_MT_RNA_M5U"/>
    <property type="match status" value="1"/>
</dbReference>
<dbReference type="Gene3D" id="2.40.50.1070">
    <property type="match status" value="1"/>
</dbReference>
<dbReference type="SUPFAM" id="SSF50249">
    <property type="entry name" value="Nucleic acid-binding proteins"/>
    <property type="match status" value="1"/>
</dbReference>
<dbReference type="InterPro" id="IPR010280">
    <property type="entry name" value="U5_MeTrfase_fam"/>
</dbReference>
<dbReference type="EMBL" id="JBHUIR010000019">
    <property type="protein sequence ID" value="MFD2259161.1"/>
    <property type="molecule type" value="Genomic_DNA"/>
</dbReference>
<accession>A0ABW5DHS8</accession>
<dbReference type="EC" id="2.1.1.-" evidence="8"/>
<comment type="caution">
    <text evidence="8">The sequence shown here is derived from an EMBL/GenBank/DDBJ whole genome shotgun (WGS) entry which is preliminary data.</text>
</comment>
<dbReference type="PANTHER" id="PTHR11061">
    <property type="entry name" value="RNA M5U METHYLTRANSFERASE"/>
    <property type="match status" value="1"/>
</dbReference>
<sequence>MIERLRIDRLGAQGDGIAETAQGPVYVPFALAGETVSAEIRGQRAQMVQVEEASPLRVQPVCAHFGQCGGCSIQHLAVEAYAAWKREKVVRALELSGVEAEVGELVTCPPATRRRVALSARKAVGTVLLGFNAAMSHDIVEIRDCAVAVPEIVAALGDLRELAGVLATGPKPIRLTVTATRTGLDIAADGVGRVDEGRRRGLVELCLGRRFARLSVDGEIIIERKKPVVMFGDVPVVIPPGGFLQATEQAEAVMAALVTEHLAGAKFVADLFAGSGTFALRLARQSRVHAAESEARALTALDEAARHAPGLKPVSVEKRDLFRRPLLPKELAAFDGLVFDPPRAGAEAQSEQIAKSEVRKVAAVSCNPGTLARDLAILAKGGYRIVRVVPVDQFLWSAHVEAVALLEKPRRRG</sequence>
<organism evidence="8 9">
    <name type="scientific">Chelativorans composti</name>
    <dbReference type="NCBI Taxonomy" id="768533"/>
    <lineage>
        <taxon>Bacteria</taxon>
        <taxon>Pseudomonadati</taxon>
        <taxon>Pseudomonadota</taxon>
        <taxon>Alphaproteobacteria</taxon>
        <taxon>Hyphomicrobiales</taxon>
        <taxon>Phyllobacteriaceae</taxon>
        <taxon>Chelativorans</taxon>
    </lineage>
</organism>
<evidence type="ECO:0000256" key="5">
    <source>
        <dbReference type="ARBA" id="ARBA00023014"/>
    </source>
</evidence>
<feature type="binding site" evidence="6">
    <location>
        <position position="292"/>
    </location>
    <ligand>
        <name>S-adenosyl-L-methionine</name>
        <dbReference type="ChEBI" id="CHEBI:59789"/>
    </ligand>
</feature>
<keyword evidence="1" id="KW-0408">Iron</keyword>
<dbReference type="Pfam" id="PF05958">
    <property type="entry name" value="tRNA_U5-meth_tr"/>
    <property type="match status" value="1"/>
</dbReference>
<keyword evidence="5" id="KW-0411">Iron-sulfur</keyword>
<evidence type="ECO:0000256" key="1">
    <source>
        <dbReference type="ARBA" id="ARBA00022485"/>
    </source>
</evidence>
<name>A0ABW5DHS8_9HYPH</name>
<evidence type="ECO:0000256" key="4">
    <source>
        <dbReference type="ARBA" id="ARBA00022691"/>
    </source>
</evidence>
<dbReference type="InterPro" id="IPR030390">
    <property type="entry name" value="MeTrfase_TrmA_AS"/>
</dbReference>